<feature type="region of interest" description="Disordered" evidence="1">
    <location>
        <begin position="1275"/>
        <end position="1294"/>
    </location>
</feature>
<reference evidence="2" key="1">
    <citation type="submission" date="2022-01" db="EMBL/GenBank/DDBJ databases">
        <authorList>
            <person name="King R."/>
        </authorList>
    </citation>
    <scope>NUCLEOTIDE SEQUENCE</scope>
</reference>
<dbReference type="Proteomes" id="UP001152798">
    <property type="component" value="Chromosome 1"/>
</dbReference>
<accession>A0A9P0H2Y9</accession>
<evidence type="ECO:0000313" key="2">
    <source>
        <dbReference type="EMBL" id="CAH1390797.1"/>
    </source>
</evidence>
<organism evidence="2 3">
    <name type="scientific">Nezara viridula</name>
    <name type="common">Southern green stink bug</name>
    <name type="synonym">Cimex viridulus</name>
    <dbReference type="NCBI Taxonomy" id="85310"/>
    <lineage>
        <taxon>Eukaryota</taxon>
        <taxon>Metazoa</taxon>
        <taxon>Ecdysozoa</taxon>
        <taxon>Arthropoda</taxon>
        <taxon>Hexapoda</taxon>
        <taxon>Insecta</taxon>
        <taxon>Pterygota</taxon>
        <taxon>Neoptera</taxon>
        <taxon>Paraneoptera</taxon>
        <taxon>Hemiptera</taxon>
        <taxon>Heteroptera</taxon>
        <taxon>Panheteroptera</taxon>
        <taxon>Pentatomomorpha</taxon>
        <taxon>Pentatomoidea</taxon>
        <taxon>Pentatomidae</taxon>
        <taxon>Pentatominae</taxon>
        <taxon>Nezara</taxon>
    </lineage>
</organism>
<gene>
    <name evidence="2" type="ORF">NEZAVI_LOCUS1932</name>
</gene>
<name>A0A9P0H2Y9_NEZVI</name>
<keyword evidence="3" id="KW-1185">Reference proteome</keyword>
<dbReference type="OrthoDB" id="431588at2759"/>
<protein>
    <submittedName>
        <fullName evidence="2">Uncharacterized protein</fullName>
    </submittedName>
</protein>
<sequence length="1319" mass="154352">MEDTGDVSEALLRRQLFHKFGDREVDSGEKVVRKSPISAKDDIWLIRSLKETTSQRRYESKTLARIQDFVEKITEHWMKKLEAVRDVFQETIAKIVEQRQKEIYYHTSCLKEELQDTKDILDKTEEFDSKIIDHLKETWLSILYNWKTNMFEVEEKSSKFLKTAVARYLAKLVATRHNPCHTFEVMLTLVLELNHIIIGNVQAIVETEHDLVLLWDTHFKDWCVAYYLRAGLKALETQEEEEESVFEEEELEIEGLAALDSILNLIVSRSRDISHDRLQFSKPSDLATIPHVIYLENYWEVFTEKVKIILEVLESEARKLICIKKFLSSIKTDERFLFGEWAKNAGYGEDGEQRFIRSAQMTIYYIRELRKLMMQTVELWDDLTDRLQGIKYLIELLHYKQKTQIAAIFQEWEINMNIAVDELRQAHSLTVLENMWNIQIDKLFIEYKTMLIQSLQFEKMTLDTYTPMSRMTFELFIAALDVVITEASATSNTERIPEGSISIKEVEERNFALNEIIITCVNNATMGYIESLIYFRNEIQNNIDKLDTTWLTKKKADLDWQFTVKEERMLHRMHRMKTDILDIRAAELKMHEEVLYRHAEAIREKINHLSAFDISEGIQPLIEEFYVVVDEVADISTKVSPGGFPRIIAQLEKAKKKFMDLCWRCDHDNQRAFEHIDSCFEWMEQINIQFLSDIKLFSEGGNFSYDEVNGVLFVIDRIDKEMENEMKNIYRKFSKGATLNDMEIGYKMEKFISYMKKTQSELLHKSKMLLLVHRAKRAIKREIYRGRFLLKNAESTLSFNDIKDASFLSAMLEDTTKVYSFLSIPEEFLDSTGSISNRGSTRSSTNRYKTSVNSARSIDKRVVGSRYVSPKSSRSLVYKFREASDDETDSKNYLQNVVDIISKCKDVLHSQIFNFSSQTVRRSDNSFALSSKALVKAKIQKGNALFQELEHELNEIRRQSLVVWLDMINECLLLFMLFGNQVTIILNAEYKIFEDTWINSMKMLETEFREELEKFDEASIENKEEMKRRLKTMFGHPKHRELLASLTSEASAFCKSQTDDLKALVLNRRSQLKQFLMMFIDEKKKFLKTLYRKVENVYENEDLERILYRLAHHFLSRSRSKKIIQNMISSHEAKSHPSWTEIQPVDEKGSEESVDQSSCWKPKTDLPTLIKSVSIRLRKIISFRDEMLEDNGAEVEIILEKPQKYSHLAKSLKMSLLKTSMEMCQLGKLALAVYIEEMQTWILSWRIDCNRLTELFSFSPILNIKDKSSPLSKVMHKHVTPSNSPELHASPSRPILSHATPSLITTSYASTSHTSQVRR</sequence>
<proteinExistence type="predicted"/>
<evidence type="ECO:0000256" key="1">
    <source>
        <dbReference type="SAM" id="MobiDB-lite"/>
    </source>
</evidence>
<dbReference type="EMBL" id="OV725077">
    <property type="protein sequence ID" value="CAH1390797.1"/>
    <property type="molecule type" value="Genomic_DNA"/>
</dbReference>
<evidence type="ECO:0000313" key="3">
    <source>
        <dbReference type="Proteomes" id="UP001152798"/>
    </source>
</evidence>